<dbReference type="SUPFAM" id="SSF110296">
    <property type="entry name" value="Oligoxyloglucan reducing end-specific cellobiohydrolase"/>
    <property type="match status" value="1"/>
</dbReference>
<name>A0ABN2DMT3_9ACTN</name>
<dbReference type="InterPro" id="IPR015943">
    <property type="entry name" value="WD40/YVTN_repeat-like_dom_sf"/>
</dbReference>
<evidence type="ECO:0000313" key="4">
    <source>
        <dbReference type="Proteomes" id="UP001500393"/>
    </source>
</evidence>
<dbReference type="RefSeq" id="WP_344215729.1">
    <property type="nucleotide sequence ID" value="NZ_BAAAOS010000020.1"/>
</dbReference>
<reference evidence="3 4" key="1">
    <citation type="journal article" date="2019" name="Int. J. Syst. Evol. Microbiol.">
        <title>The Global Catalogue of Microorganisms (GCM) 10K type strain sequencing project: providing services to taxonomists for standard genome sequencing and annotation.</title>
        <authorList>
            <consortium name="The Broad Institute Genomics Platform"/>
            <consortium name="The Broad Institute Genome Sequencing Center for Infectious Disease"/>
            <person name="Wu L."/>
            <person name="Ma J."/>
        </authorList>
    </citation>
    <scope>NUCLEOTIDE SEQUENCE [LARGE SCALE GENOMIC DNA]</scope>
    <source>
        <strain evidence="3 4">JCM 14969</strain>
    </source>
</reference>
<evidence type="ECO:0000313" key="3">
    <source>
        <dbReference type="EMBL" id="GAA1581021.1"/>
    </source>
</evidence>
<gene>
    <name evidence="3" type="ORF">GCM10009789_38600</name>
</gene>
<sequence length="318" mass="33597">MARTGPKATGQGKAPATSAPGAGTSKSTWLILGSVLVFSVALALVLPRVIGDGGGPAGSDSGDPGVAHAHGLGIDPSDGTLYAATHFGVFRIPESVTATRIADRYQDTMGFTVVGPQHFLGSGHPDERENKPARLGLIESADAGQTWQNLSLEGVADFHALKVAHGSVYGFDSGTARFMVSNDRRTWEDRSGTPMLDFAVSPAAPETVLAATEEYGLARSTDGGRSFAPVKDAPPVAYLAWPATQLLYGVTVTGAVMMSADAGASWQQRGSLEGQPQALVADGKQRGVRRHRFRNPRVHRRRTHVRPSLPRLREVVLS</sequence>
<evidence type="ECO:0000256" key="1">
    <source>
        <dbReference type="SAM" id="MobiDB-lite"/>
    </source>
</evidence>
<feature type="transmembrane region" description="Helical" evidence="2">
    <location>
        <begin position="28"/>
        <end position="46"/>
    </location>
</feature>
<dbReference type="NCBIfam" id="NF045728">
    <property type="entry name" value="glycosyl_F510_1955"/>
    <property type="match status" value="1"/>
</dbReference>
<dbReference type="Gene3D" id="2.130.10.10">
    <property type="entry name" value="YVTN repeat-like/Quinoprotein amine dehydrogenase"/>
    <property type="match status" value="1"/>
</dbReference>
<accession>A0ABN2DMT3</accession>
<proteinExistence type="predicted"/>
<evidence type="ECO:0008006" key="5">
    <source>
        <dbReference type="Google" id="ProtNLM"/>
    </source>
</evidence>
<feature type="region of interest" description="Disordered" evidence="1">
    <location>
        <begin position="1"/>
        <end position="22"/>
    </location>
</feature>
<keyword evidence="4" id="KW-1185">Reference proteome</keyword>
<evidence type="ECO:0000256" key="2">
    <source>
        <dbReference type="SAM" id="Phobius"/>
    </source>
</evidence>
<comment type="caution">
    <text evidence="3">The sequence shown here is derived from an EMBL/GenBank/DDBJ whole genome shotgun (WGS) entry which is preliminary data.</text>
</comment>
<keyword evidence="2" id="KW-0472">Membrane</keyword>
<dbReference type="Proteomes" id="UP001500393">
    <property type="component" value="Unassembled WGS sequence"/>
</dbReference>
<organism evidence="3 4">
    <name type="scientific">Kribbella sancticallisti</name>
    <dbReference type="NCBI Taxonomy" id="460087"/>
    <lineage>
        <taxon>Bacteria</taxon>
        <taxon>Bacillati</taxon>
        <taxon>Actinomycetota</taxon>
        <taxon>Actinomycetes</taxon>
        <taxon>Propionibacteriales</taxon>
        <taxon>Kribbellaceae</taxon>
        <taxon>Kribbella</taxon>
    </lineage>
</organism>
<dbReference type="InterPro" id="IPR054817">
    <property type="entry name" value="Glycosyl_F510_1955-like"/>
</dbReference>
<keyword evidence="2" id="KW-0812">Transmembrane</keyword>
<protein>
    <recommendedName>
        <fullName evidence="5">Exo-alpha-sialidase</fullName>
    </recommendedName>
</protein>
<keyword evidence="2" id="KW-1133">Transmembrane helix</keyword>
<dbReference type="EMBL" id="BAAAOS010000020">
    <property type="protein sequence ID" value="GAA1581021.1"/>
    <property type="molecule type" value="Genomic_DNA"/>
</dbReference>